<evidence type="ECO:0000256" key="1">
    <source>
        <dbReference type="SAM" id="Phobius"/>
    </source>
</evidence>
<dbReference type="AlphaFoldDB" id="A0A9D2PV48"/>
<feature type="transmembrane region" description="Helical" evidence="1">
    <location>
        <begin position="14"/>
        <end position="33"/>
    </location>
</feature>
<accession>A0A9D2PV48</accession>
<keyword evidence="1" id="KW-1133">Transmembrane helix</keyword>
<dbReference type="Proteomes" id="UP000823863">
    <property type="component" value="Unassembled WGS sequence"/>
</dbReference>
<evidence type="ECO:0000313" key="3">
    <source>
        <dbReference type="Proteomes" id="UP000823863"/>
    </source>
</evidence>
<protein>
    <submittedName>
        <fullName evidence="2">Uncharacterized protein</fullName>
    </submittedName>
</protein>
<organism evidence="2 3">
    <name type="scientific">Candidatus Enterocloster excrementigallinarum</name>
    <dbReference type="NCBI Taxonomy" id="2838558"/>
    <lineage>
        <taxon>Bacteria</taxon>
        <taxon>Bacillati</taxon>
        <taxon>Bacillota</taxon>
        <taxon>Clostridia</taxon>
        <taxon>Lachnospirales</taxon>
        <taxon>Lachnospiraceae</taxon>
        <taxon>Enterocloster</taxon>
    </lineage>
</organism>
<comment type="caution">
    <text evidence="2">The sequence shown here is derived from an EMBL/GenBank/DDBJ whole genome shotgun (WGS) entry which is preliminary data.</text>
</comment>
<name>A0A9D2PV48_9FIRM</name>
<gene>
    <name evidence="2" type="ORF">H9931_11355</name>
</gene>
<reference evidence="2" key="1">
    <citation type="journal article" date="2021" name="PeerJ">
        <title>Extensive microbial diversity within the chicken gut microbiome revealed by metagenomics and culture.</title>
        <authorList>
            <person name="Gilroy R."/>
            <person name="Ravi A."/>
            <person name="Getino M."/>
            <person name="Pursley I."/>
            <person name="Horton D.L."/>
            <person name="Alikhan N.F."/>
            <person name="Baker D."/>
            <person name="Gharbi K."/>
            <person name="Hall N."/>
            <person name="Watson M."/>
            <person name="Adriaenssens E.M."/>
            <person name="Foster-Nyarko E."/>
            <person name="Jarju S."/>
            <person name="Secka A."/>
            <person name="Antonio M."/>
            <person name="Oren A."/>
            <person name="Chaudhuri R.R."/>
            <person name="La Ragione R."/>
            <person name="Hildebrand F."/>
            <person name="Pallen M.J."/>
        </authorList>
    </citation>
    <scope>NUCLEOTIDE SEQUENCE</scope>
    <source>
        <strain evidence="2">CHK198-12963</strain>
    </source>
</reference>
<evidence type="ECO:0000313" key="2">
    <source>
        <dbReference type="EMBL" id="HJC67291.1"/>
    </source>
</evidence>
<feature type="transmembrane region" description="Helical" evidence="1">
    <location>
        <begin position="63"/>
        <end position="81"/>
    </location>
</feature>
<sequence>MTKAEKIKNLWKEWMLALAAVAALTMVCNLIGYGGNLAESIPGMVILCFISLLGLTAKELLPTSLPAVTYIGVIGLLFKFCQKSPSFAKNLYCRKAADKVNVERG</sequence>
<proteinExistence type="predicted"/>
<keyword evidence="1" id="KW-0812">Transmembrane</keyword>
<reference evidence="2" key="2">
    <citation type="submission" date="2021-04" db="EMBL/GenBank/DDBJ databases">
        <authorList>
            <person name="Gilroy R."/>
        </authorList>
    </citation>
    <scope>NUCLEOTIDE SEQUENCE</scope>
    <source>
        <strain evidence="2">CHK198-12963</strain>
    </source>
</reference>
<dbReference type="EMBL" id="DWWB01000062">
    <property type="protein sequence ID" value="HJC67291.1"/>
    <property type="molecule type" value="Genomic_DNA"/>
</dbReference>
<keyword evidence="1" id="KW-0472">Membrane</keyword>